<dbReference type="PANTHER" id="PTHR23301">
    <property type="entry name" value="CHITIN BINDING PERITROPHIN-A"/>
    <property type="match status" value="1"/>
</dbReference>
<feature type="domain" description="Chitin-binding type-2" evidence="7">
    <location>
        <begin position="234"/>
        <end position="291"/>
    </location>
</feature>
<feature type="domain" description="Chitin-binding type-2" evidence="7">
    <location>
        <begin position="1"/>
        <end position="38"/>
    </location>
</feature>
<feature type="region of interest" description="Disordered" evidence="6">
    <location>
        <begin position="41"/>
        <end position="70"/>
    </location>
</feature>
<evidence type="ECO:0000313" key="9">
    <source>
        <dbReference type="Proteomes" id="UP000838756"/>
    </source>
</evidence>
<accession>A0A8S4QAT2</accession>
<dbReference type="OrthoDB" id="9987187at2759"/>
<dbReference type="InterPro" id="IPR051940">
    <property type="entry name" value="Chitin_bind-dev_reg"/>
</dbReference>
<protein>
    <submittedName>
        <fullName evidence="8">Jg23641 protein</fullName>
    </submittedName>
</protein>
<evidence type="ECO:0000256" key="3">
    <source>
        <dbReference type="ARBA" id="ARBA00022737"/>
    </source>
</evidence>
<keyword evidence="5" id="KW-0325">Glycoprotein</keyword>
<dbReference type="Proteomes" id="UP000838756">
    <property type="component" value="Unassembled WGS sequence"/>
</dbReference>
<dbReference type="Gene3D" id="2.170.140.10">
    <property type="entry name" value="Chitin binding domain"/>
    <property type="match status" value="4"/>
</dbReference>
<evidence type="ECO:0000256" key="5">
    <source>
        <dbReference type="ARBA" id="ARBA00023180"/>
    </source>
</evidence>
<name>A0A8S4QAT2_9NEOP</name>
<dbReference type="GO" id="GO:0008061">
    <property type="term" value="F:chitin binding"/>
    <property type="evidence" value="ECO:0007669"/>
    <property type="project" value="UniProtKB-KW"/>
</dbReference>
<dbReference type="Pfam" id="PF01607">
    <property type="entry name" value="CBM_14"/>
    <property type="match status" value="4"/>
</dbReference>
<keyword evidence="4" id="KW-1015">Disulfide bond</keyword>
<organism evidence="8 9">
    <name type="scientific">Pararge aegeria aegeria</name>
    <dbReference type="NCBI Taxonomy" id="348720"/>
    <lineage>
        <taxon>Eukaryota</taxon>
        <taxon>Metazoa</taxon>
        <taxon>Ecdysozoa</taxon>
        <taxon>Arthropoda</taxon>
        <taxon>Hexapoda</taxon>
        <taxon>Insecta</taxon>
        <taxon>Pterygota</taxon>
        <taxon>Neoptera</taxon>
        <taxon>Endopterygota</taxon>
        <taxon>Lepidoptera</taxon>
        <taxon>Glossata</taxon>
        <taxon>Ditrysia</taxon>
        <taxon>Papilionoidea</taxon>
        <taxon>Nymphalidae</taxon>
        <taxon>Satyrinae</taxon>
        <taxon>Satyrini</taxon>
        <taxon>Parargina</taxon>
        <taxon>Pararge</taxon>
    </lineage>
</organism>
<sequence length="294" mass="32688">MFYTCSGKQLFAQRCPDNLVYNPSTEECDWPEFVNCGNKTMAEPESNDSGSDEGNNENEDNNTTVGPINDNPAEARTICAQDESDGILIAHENCDHFYICNLFVPITVKCGKDLYFNANEERCDWPNNVDCGDRVIPTYNNTESDGQETLNLDPNEAPEICARDGSDGVLIAHENCNQYYKCYQGEPNALKCSGNHMYNSYKEWCDWAENVDCGERIVPGNNDSSENGNPTMASEICAREESDGILVAHEICSQFFKCSHGVPIVLQCGNGLQYNADLGICNWPSQVDCGDRQQ</sequence>
<evidence type="ECO:0000256" key="2">
    <source>
        <dbReference type="ARBA" id="ARBA00022729"/>
    </source>
</evidence>
<dbReference type="SUPFAM" id="SSF57625">
    <property type="entry name" value="Invertebrate chitin-binding proteins"/>
    <property type="match status" value="4"/>
</dbReference>
<keyword evidence="9" id="KW-1185">Reference proteome</keyword>
<comment type="caution">
    <text evidence="8">The sequence shown here is derived from an EMBL/GenBank/DDBJ whole genome shotgun (WGS) entry which is preliminary data.</text>
</comment>
<keyword evidence="3" id="KW-0677">Repeat</keyword>
<feature type="domain" description="Chitin-binding type-2" evidence="7">
    <location>
        <begin position="158"/>
        <end position="215"/>
    </location>
</feature>
<evidence type="ECO:0000259" key="7">
    <source>
        <dbReference type="PROSITE" id="PS50940"/>
    </source>
</evidence>
<reference evidence="8" key="1">
    <citation type="submission" date="2022-03" db="EMBL/GenBank/DDBJ databases">
        <authorList>
            <person name="Lindestad O."/>
        </authorList>
    </citation>
    <scope>NUCLEOTIDE SEQUENCE</scope>
</reference>
<dbReference type="EMBL" id="CAKXAJ010001413">
    <property type="protein sequence ID" value="CAH2207819.1"/>
    <property type="molecule type" value="Genomic_DNA"/>
</dbReference>
<evidence type="ECO:0000313" key="8">
    <source>
        <dbReference type="EMBL" id="CAH2207819.1"/>
    </source>
</evidence>
<dbReference type="InterPro" id="IPR002557">
    <property type="entry name" value="Chitin-bd_dom"/>
</dbReference>
<dbReference type="GO" id="GO:0005576">
    <property type="term" value="C:extracellular region"/>
    <property type="evidence" value="ECO:0007669"/>
    <property type="project" value="InterPro"/>
</dbReference>
<dbReference type="PROSITE" id="PS50940">
    <property type="entry name" value="CHIT_BIND_II"/>
    <property type="match status" value="4"/>
</dbReference>
<evidence type="ECO:0000256" key="1">
    <source>
        <dbReference type="ARBA" id="ARBA00022669"/>
    </source>
</evidence>
<gene>
    <name evidence="8" type="primary">jg23641</name>
    <name evidence="8" type="ORF">PAEG_LOCUS439</name>
</gene>
<evidence type="ECO:0000256" key="6">
    <source>
        <dbReference type="SAM" id="MobiDB-lite"/>
    </source>
</evidence>
<dbReference type="InterPro" id="IPR036508">
    <property type="entry name" value="Chitin-bd_dom_sf"/>
</dbReference>
<keyword evidence="2" id="KW-0732">Signal</keyword>
<proteinExistence type="predicted"/>
<dbReference type="SMART" id="SM00494">
    <property type="entry name" value="ChtBD2"/>
    <property type="match status" value="4"/>
</dbReference>
<keyword evidence="1" id="KW-0147">Chitin-binding</keyword>
<dbReference type="AlphaFoldDB" id="A0A8S4QAT2"/>
<feature type="compositionally biased region" description="Acidic residues" evidence="6">
    <location>
        <begin position="50"/>
        <end position="60"/>
    </location>
</feature>
<feature type="domain" description="Chitin-binding type-2" evidence="7">
    <location>
        <begin position="76"/>
        <end position="133"/>
    </location>
</feature>
<evidence type="ECO:0000256" key="4">
    <source>
        <dbReference type="ARBA" id="ARBA00023157"/>
    </source>
</evidence>
<dbReference type="PANTHER" id="PTHR23301:SF0">
    <property type="entry name" value="CHITIN-BINDING TYPE-2 DOMAIN-CONTAINING PROTEIN-RELATED"/>
    <property type="match status" value="1"/>
</dbReference>